<comment type="caution">
    <text evidence="3">The sequence shown here is derived from an EMBL/GenBank/DDBJ whole genome shotgun (WGS) entry which is preliminary data.</text>
</comment>
<name>A0A366I5S6_9FIRM</name>
<feature type="signal peptide" evidence="2">
    <location>
        <begin position="1"/>
        <end position="30"/>
    </location>
</feature>
<keyword evidence="1" id="KW-1133">Transmembrane helix</keyword>
<evidence type="ECO:0000256" key="1">
    <source>
        <dbReference type="SAM" id="Phobius"/>
    </source>
</evidence>
<organism evidence="3 4">
    <name type="scientific">Alkalibaculum bacchi</name>
    <dbReference type="NCBI Taxonomy" id="645887"/>
    <lineage>
        <taxon>Bacteria</taxon>
        <taxon>Bacillati</taxon>
        <taxon>Bacillota</taxon>
        <taxon>Clostridia</taxon>
        <taxon>Eubacteriales</taxon>
        <taxon>Eubacteriaceae</taxon>
        <taxon>Alkalibaculum</taxon>
    </lineage>
</organism>
<keyword evidence="2" id="KW-0732">Signal</keyword>
<dbReference type="Proteomes" id="UP000253490">
    <property type="component" value="Unassembled WGS sequence"/>
</dbReference>
<evidence type="ECO:0000256" key="2">
    <source>
        <dbReference type="SAM" id="SignalP"/>
    </source>
</evidence>
<feature type="transmembrane region" description="Helical" evidence="1">
    <location>
        <begin position="411"/>
        <end position="432"/>
    </location>
</feature>
<evidence type="ECO:0008006" key="5">
    <source>
        <dbReference type="Google" id="ProtNLM"/>
    </source>
</evidence>
<feature type="chain" id="PRO_5016952185" description="Tetratricopeptide repeat protein" evidence="2">
    <location>
        <begin position="31"/>
        <end position="443"/>
    </location>
</feature>
<evidence type="ECO:0000313" key="4">
    <source>
        <dbReference type="Proteomes" id="UP000253490"/>
    </source>
</evidence>
<evidence type="ECO:0000313" key="3">
    <source>
        <dbReference type="EMBL" id="RBP63843.1"/>
    </source>
</evidence>
<dbReference type="SUPFAM" id="SSF48452">
    <property type="entry name" value="TPR-like"/>
    <property type="match status" value="1"/>
</dbReference>
<dbReference type="Gene3D" id="1.25.40.10">
    <property type="entry name" value="Tetratricopeptide repeat domain"/>
    <property type="match status" value="1"/>
</dbReference>
<dbReference type="InterPro" id="IPR011990">
    <property type="entry name" value="TPR-like_helical_dom_sf"/>
</dbReference>
<reference evidence="3 4" key="1">
    <citation type="submission" date="2018-06" db="EMBL/GenBank/DDBJ databases">
        <title>Genomic Encyclopedia of Type Strains, Phase IV (KMG-IV): sequencing the most valuable type-strain genomes for metagenomic binning, comparative biology and taxonomic classification.</title>
        <authorList>
            <person name="Goeker M."/>
        </authorList>
    </citation>
    <scope>NUCLEOTIDE SEQUENCE [LARGE SCALE GENOMIC DNA]</scope>
    <source>
        <strain evidence="3 4">DSM 22112</strain>
    </source>
</reference>
<dbReference type="Gene3D" id="2.60.40.3680">
    <property type="match status" value="1"/>
</dbReference>
<proteinExistence type="predicted"/>
<keyword evidence="1" id="KW-0472">Membrane</keyword>
<dbReference type="OrthoDB" id="2036332at2"/>
<sequence length="443" mass="51380">MRNVNFKKIFMALFCIAFFSLFSSQTTARAQGISVFNGLYLIDGQVELTGVEIDITVDALNKSSVTASYSMKNNTKETQLLTLGTPITDLKVDGYTSEFVFFPDDPGKRRSFKYNSVIVNGSKVNPSIEEVSVDFDNWKNYNIAMTLKPGEAAMAKVSYNTENKHENLGQVLFDMDMNHLRTWSKEPKNIQINVGFNARSIEMYNFDNYFSIEPTKISSEYGYYWKRSGRDAFKEIRFSYYFVDEVIERELKAIKSNQINKMISSFNSGEYEKAIDAGNSYISSSKDEKDQSKVYLVMADAYMQSKKFDKALVVYDLIETDMSNFDTLEKKITEKILVNKVEAYRGLKEYEAMYDLIDYQVNYSNSNSYLDTWLSAQLELIPEKQLEKLRESRKEPSSVEKVVRKFMQGDFYIYLFVGLGLVILLTIIVIMIRKKKRRDRFFY</sequence>
<dbReference type="RefSeq" id="WP_113920715.1">
    <property type="nucleotide sequence ID" value="NZ_QNRX01000009.1"/>
</dbReference>
<keyword evidence="1" id="KW-0812">Transmembrane</keyword>
<keyword evidence="4" id="KW-1185">Reference proteome</keyword>
<protein>
    <recommendedName>
        <fullName evidence="5">Tetratricopeptide repeat protein</fullName>
    </recommendedName>
</protein>
<accession>A0A366I5S6</accession>
<dbReference type="EMBL" id="QNRX01000009">
    <property type="protein sequence ID" value="RBP63843.1"/>
    <property type="molecule type" value="Genomic_DNA"/>
</dbReference>
<dbReference type="AlphaFoldDB" id="A0A366I5S6"/>
<gene>
    <name evidence="3" type="ORF">DES36_10961</name>
</gene>